<organism evidence="1 2">
    <name type="scientific">Pleurodeles waltl</name>
    <name type="common">Iberian ribbed newt</name>
    <dbReference type="NCBI Taxonomy" id="8319"/>
    <lineage>
        <taxon>Eukaryota</taxon>
        <taxon>Metazoa</taxon>
        <taxon>Chordata</taxon>
        <taxon>Craniata</taxon>
        <taxon>Vertebrata</taxon>
        <taxon>Euteleostomi</taxon>
        <taxon>Amphibia</taxon>
        <taxon>Batrachia</taxon>
        <taxon>Caudata</taxon>
        <taxon>Salamandroidea</taxon>
        <taxon>Salamandridae</taxon>
        <taxon>Pleurodelinae</taxon>
        <taxon>Pleurodeles</taxon>
    </lineage>
</organism>
<sequence length="75" mass="8033">MLRPAPAGLRASEAPRQQGPWASLRCGAYERQGAACGDCRWSLPLLPPQDLSVIGESTVGPPGPVHWWLLDGAAW</sequence>
<protein>
    <submittedName>
        <fullName evidence="1">Uncharacterized protein</fullName>
    </submittedName>
</protein>
<dbReference type="EMBL" id="JANPWB010000010">
    <property type="protein sequence ID" value="KAJ1142635.1"/>
    <property type="molecule type" value="Genomic_DNA"/>
</dbReference>
<name>A0AAV7QRI4_PLEWA</name>
<gene>
    <name evidence="1" type="ORF">NDU88_008948</name>
</gene>
<proteinExistence type="predicted"/>
<comment type="caution">
    <text evidence="1">The sequence shown here is derived from an EMBL/GenBank/DDBJ whole genome shotgun (WGS) entry which is preliminary data.</text>
</comment>
<evidence type="ECO:0000313" key="2">
    <source>
        <dbReference type="Proteomes" id="UP001066276"/>
    </source>
</evidence>
<accession>A0AAV7QRI4</accession>
<keyword evidence="2" id="KW-1185">Reference proteome</keyword>
<evidence type="ECO:0000313" key="1">
    <source>
        <dbReference type="EMBL" id="KAJ1142635.1"/>
    </source>
</evidence>
<dbReference type="Proteomes" id="UP001066276">
    <property type="component" value="Chromosome 6"/>
</dbReference>
<reference evidence="1" key="1">
    <citation type="journal article" date="2022" name="bioRxiv">
        <title>Sequencing and chromosome-scale assembly of the giantPleurodeles waltlgenome.</title>
        <authorList>
            <person name="Brown T."/>
            <person name="Elewa A."/>
            <person name="Iarovenko S."/>
            <person name="Subramanian E."/>
            <person name="Araus A.J."/>
            <person name="Petzold A."/>
            <person name="Susuki M."/>
            <person name="Suzuki K.-i.T."/>
            <person name="Hayashi T."/>
            <person name="Toyoda A."/>
            <person name="Oliveira C."/>
            <person name="Osipova E."/>
            <person name="Leigh N.D."/>
            <person name="Simon A."/>
            <person name="Yun M.H."/>
        </authorList>
    </citation>
    <scope>NUCLEOTIDE SEQUENCE</scope>
    <source>
        <strain evidence="1">20211129_DDA</strain>
        <tissue evidence="1">Liver</tissue>
    </source>
</reference>
<dbReference type="AlphaFoldDB" id="A0AAV7QRI4"/>